<dbReference type="Pfam" id="PF02771">
    <property type="entry name" value="Acyl-CoA_dh_N"/>
    <property type="match status" value="1"/>
</dbReference>
<gene>
    <name evidence="23" type="ORF">CBOVIS_LOCUS6514</name>
</gene>
<dbReference type="GO" id="GO:0009083">
    <property type="term" value="P:branched-chain amino acid catabolic process"/>
    <property type="evidence" value="ECO:0007669"/>
    <property type="project" value="UniProtKB-KW"/>
</dbReference>
<dbReference type="SUPFAM" id="SSF56645">
    <property type="entry name" value="Acyl-CoA dehydrogenase NM domain-like"/>
    <property type="match status" value="1"/>
</dbReference>
<dbReference type="GO" id="GO:0008168">
    <property type="term" value="F:methyltransferase activity"/>
    <property type="evidence" value="ECO:0007669"/>
    <property type="project" value="UniProtKB-KW"/>
</dbReference>
<comment type="subcellular location">
    <subcellularLocation>
        <location evidence="2">Cytoplasm</location>
    </subcellularLocation>
</comment>
<feature type="domain" description="Acyl-CoA dehydrogenase/oxidase N-terminal" evidence="22">
    <location>
        <begin position="463"/>
        <end position="568"/>
    </location>
</feature>
<evidence type="ECO:0000256" key="2">
    <source>
        <dbReference type="ARBA" id="ARBA00004496"/>
    </source>
</evidence>
<feature type="active site" description="Proton acceptor" evidence="18">
    <location>
        <position position="816"/>
    </location>
</feature>
<dbReference type="Pfam" id="PF00441">
    <property type="entry name" value="Acyl-CoA_dh_1"/>
    <property type="match status" value="1"/>
</dbReference>
<evidence type="ECO:0000256" key="5">
    <source>
        <dbReference type="ARBA" id="ARBA00022456"/>
    </source>
</evidence>
<comment type="caution">
    <text evidence="23">The sequence shown here is derived from an EMBL/GenBank/DDBJ whole genome shotgun (WGS) entry which is preliminary data.</text>
</comment>
<dbReference type="InterPro" id="IPR006091">
    <property type="entry name" value="Acyl-CoA_Oxase/DH_mid-dom"/>
</dbReference>
<evidence type="ECO:0000256" key="10">
    <source>
        <dbReference type="ARBA" id="ARBA00022827"/>
    </source>
</evidence>
<protein>
    <recommendedName>
        <fullName evidence="16">Isobutyryl-CoA dehydrogenase, mitochondrial</fullName>
    </recommendedName>
    <alternativeName>
        <fullName evidence="17">Acyl-CoA dehydrogenase family member 8</fullName>
    </alternativeName>
</protein>
<dbReference type="InterPro" id="IPR009075">
    <property type="entry name" value="AcylCo_DH/oxidase_C"/>
</dbReference>
<dbReference type="GO" id="GO:0003853">
    <property type="term" value="F:short-chain 2-methyl fatty acyl-CoA dehydrogenase activity"/>
    <property type="evidence" value="ECO:0007669"/>
    <property type="project" value="UniProtKB-EC"/>
</dbReference>
<evidence type="ECO:0000256" key="14">
    <source>
        <dbReference type="ARBA" id="ARBA00052552"/>
    </source>
</evidence>
<dbReference type="OrthoDB" id="10254877at2759"/>
<evidence type="ECO:0000256" key="8">
    <source>
        <dbReference type="ARBA" id="ARBA00022630"/>
    </source>
</evidence>
<keyword evidence="6" id="KW-0963">Cytoplasm</keyword>
<dbReference type="FunFam" id="2.40.110.10:FF:000001">
    <property type="entry name" value="Acyl-CoA dehydrogenase, mitochondrial"/>
    <property type="match status" value="1"/>
</dbReference>
<evidence type="ECO:0000256" key="15">
    <source>
        <dbReference type="ARBA" id="ARBA00055070"/>
    </source>
</evidence>
<evidence type="ECO:0000259" key="20">
    <source>
        <dbReference type="Pfam" id="PF00441"/>
    </source>
</evidence>
<feature type="domain" description="Acyl-CoA dehydrogenase/oxidase C-terminal" evidence="20">
    <location>
        <begin position="681"/>
        <end position="830"/>
    </location>
</feature>
<dbReference type="PROSITE" id="PS00072">
    <property type="entry name" value="ACYL_COA_DH_1"/>
    <property type="match status" value="1"/>
</dbReference>
<accession>A0A8S1EJY0</accession>
<dbReference type="InterPro" id="IPR013786">
    <property type="entry name" value="AcylCoA_DH/ox_N"/>
</dbReference>
<evidence type="ECO:0000256" key="6">
    <source>
        <dbReference type="ARBA" id="ARBA00022490"/>
    </source>
</evidence>
<keyword evidence="5" id="KW-0101">Branched-chain amino acid catabolism</keyword>
<dbReference type="InterPro" id="IPR034178">
    <property type="entry name" value="IBD"/>
</dbReference>
<evidence type="ECO:0000313" key="24">
    <source>
        <dbReference type="Proteomes" id="UP000494206"/>
    </source>
</evidence>
<dbReference type="Pfam" id="PF02770">
    <property type="entry name" value="Acyl-CoA_dh_M"/>
    <property type="match status" value="1"/>
</dbReference>
<dbReference type="InterPro" id="IPR041370">
    <property type="entry name" value="Mlase_EEF1AKMT1/ZCCHC4"/>
</dbReference>
<sequence>MVKSEEYKKKALERKMRFKKQTIRNQQFKKRRENNYHRKYQYNQNGNQQQKEKTTSTTIRTRGFYSILPMDGIDNIPQCSHGPCLLFSKKCEEGPDEVFFACAIYRNNEKLCDFKAFYDQENGTIRCEKDTSSDNESEPSKPKLKRKKKKELFGYNKIPKSLSEMKPDDVCLYCTECIMVYANKHECVCEPIDREKLQYPTQLLPPLDVQNGESQFFFSQQSLDLITKSIQNSGVEGVLCIAAPRVFETIRVRYPETPVFLLDFDKRFAKFFPSRQYAQYSMLVDHFYDKKSEEKLLNFFKGCASVVVVVDPPFGVFMDPLLQSIEKMRKRFESVGNPPEQLFTTLIAPLFIRKHILKHDEKMWMSDYRVTYENHKVYGNPERTIVRIFTNLPKTSIDLKDTDGYKFCDTCEKYVIMHNQHCKFCDNCTSIENGVFHHCHICKKCVKPKYTHSALGLDSDLIEIQNLAHDFAKREMYPHMAEWDQKGELPLDVLRKAGELGFGAIYCKTDHGGSDLTRLHASVIFEQLSTGCVSTAAYMSIHNMCAWMLDTYGSDELKETYLPRIAAFEDLCSYCLTEPDAGSDAASIRTTARREGDYYVLNGSKAFISGAGTSKNYFVMVRKDDGQPGAKGIFCILVEDGTEGFSYAKKENKLGWNSQPTRILTFEDCKVPAKNVIGKEGNGFNIAMNGLNGGRVNIASCSLGAAQMSLDLAIEHLKVRKQFGKTLSEFQYNQFRLAELATKLYTSRLITRDAARLLDHGSDAKVTACAMAKYHATENCSEVVSGALQMFGGYGFLKDYPIQQYFRDIRVHQILEGTNEMMRLLISRDLLSKDIYWKP</sequence>
<dbReference type="PANTHER" id="PTHR43831">
    <property type="entry name" value="ISOBUTYRYL-COA DEHYDROGENASE"/>
    <property type="match status" value="1"/>
</dbReference>
<keyword evidence="10" id="KW-0274">FAD</keyword>
<evidence type="ECO:0000256" key="11">
    <source>
        <dbReference type="ARBA" id="ARBA00023002"/>
    </source>
</evidence>
<dbReference type="CDD" id="cd01162">
    <property type="entry name" value="IBD"/>
    <property type="match status" value="1"/>
</dbReference>
<dbReference type="InterPro" id="IPR046373">
    <property type="entry name" value="Acyl-CoA_Oxase/DH_mid-dom_sf"/>
</dbReference>
<reference evidence="23 24" key="1">
    <citation type="submission" date="2020-04" db="EMBL/GenBank/DDBJ databases">
        <authorList>
            <person name="Laetsch R D."/>
            <person name="Stevens L."/>
            <person name="Kumar S."/>
            <person name="Blaxter L. M."/>
        </authorList>
    </citation>
    <scope>NUCLEOTIDE SEQUENCE [LARGE SCALE GENOMIC DNA]</scope>
</reference>
<evidence type="ECO:0000256" key="3">
    <source>
        <dbReference type="ARBA" id="ARBA00005109"/>
    </source>
</evidence>
<dbReference type="Gene3D" id="1.10.540.10">
    <property type="entry name" value="Acyl-CoA dehydrogenase/oxidase, N-terminal domain"/>
    <property type="match status" value="1"/>
</dbReference>
<dbReference type="FunFam" id="1.20.140.10:FF:000001">
    <property type="entry name" value="Acyl-CoA dehydrogenase"/>
    <property type="match status" value="1"/>
</dbReference>
<dbReference type="Proteomes" id="UP000494206">
    <property type="component" value="Unassembled WGS sequence"/>
</dbReference>
<comment type="pathway">
    <text evidence="3">Amino-acid degradation; L-valine degradation.</text>
</comment>
<comment type="catalytic activity">
    <reaction evidence="14">
        <text>2-methylpropanoyl-CoA + oxidized [electron-transfer flavoprotein] + H(+) = 2-methylpropenoyl-CoA + reduced [electron-transfer flavoprotein]</text>
        <dbReference type="Rhea" id="RHEA:44180"/>
        <dbReference type="Rhea" id="RHEA-COMP:10685"/>
        <dbReference type="Rhea" id="RHEA-COMP:10686"/>
        <dbReference type="ChEBI" id="CHEBI:15378"/>
        <dbReference type="ChEBI" id="CHEBI:57338"/>
        <dbReference type="ChEBI" id="CHEBI:57692"/>
        <dbReference type="ChEBI" id="CHEBI:58307"/>
        <dbReference type="ChEBI" id="CHEBI:62500"/>
        <dbReference type="EC" id="1.3.8.5"/>
    </reaction>
    <physiologicalReaction direction="left-to-right" evidence="14">
        <dbReference type="Rhea" id="RHEA:44181"/>
    </physiologicalReaction>
</comment>
<evidence type="ECO:0000256" key="4">
    <source>
        <dbReference type="ARBA" id="ARBA00009347"/>
    </source>
</evidence>
<evidence type="ECO:0000313" key="23">
    <source>
        <dbReference type="EMBL" id="CAB3404133.1"/>
    </source>
</evidence>
<keyword evidence="7" id="KW-0489">Methyltransferase</keyword>
<keyword evidence="11" id="KW-0560">Oxidoreductase</keyword>
<dbReference type="InterPro" id="IPR052547">
    <property type="entry name" value="Mito_Isobutyryl-CoADH"/>
</dbReference>
<evidence type="ECO:0000256" key="19">
    <source>
        <dbReference type="SAM" id="MobiDB-lite"/>
    </source>
</evidence>
<dbReference type="GO" id="GO:0006629">
    <property type="term" value="P:lipid metabolic process"/>
    <property type="evidence" value="ECO:0007669"/>
    <property type="project" value="InterPro"/>
</dbReference>
<proteinExistence type="inferred from homology"/>
<evidence type="ECO:0000259" key="21">
    <source>
        <dbReference type="Pfam" id="PF02770"/>
    </source>
</evidence>
<organism evidence="23 24">
    <name type="scientific">Caenorhabditis bovis</name>
    <dbReference type="NCBI Taxonomy" id="2654633"/>
    <lineage>
        <taxon>Eukaryota</taxon>
        <taxon>Metazoa</taxon>
        <taxon>Ecdysozoa</taxon>
        <taxon>Nematoda</taxon>
        <taxon>Chromadorea</taxon>
        <taxon>Rhabditida</taxon>
        <taxon>Rhabditina</taxon>
        <taxon>Rhabditomorpha</taxon>
        <taxon>Rhabditoidea</taxon>
        <taxon>Rhabditidae</taxon>
        <taxon>Peloderinae</taxon>
        <taxon>Caenorhabditis</taxon>
    </lineage>
</organism>
<dbReference type="GO" id="GO:0005739">
    <property type="term" value="C:mitochondrion"/>
    <property type="evidence" value="ECO:0007669"/>
    <property type="project" value="TreeGrafter"/>
</dbReference>
<dbReference type="PANTHER" id="PTHR43831:SF1">
    <property type="entry name" value="ISOBUTYRYL-COA DEHYDROGENASE, MITOCHONDRIAL"/>
    <property type="match status" value="1"/>
</dbReference>
<keyword evidence="24" id="KW-1185">Reference proteome</keyword>
<dbReference type="InterPro" id="IPR006089">
    <property type="entry name" value="Acyl-CoA_DH_CS"/>
</dbReference>
<dbReference type="Pfam" id="PF10237">
    <property type="entry name" value="N6-adenineMlase"/>
    <property type="match status" value="1"/>
</dbReference>
<evidence type="ECO:0000256" key="13">
    <source>
        <dbReference type="ARBA" id="ARBA00050268"/>
    </source>
</evidence>
<dbReference type="InterPro" id="IPR009100">
    <property type="entry name" value="AcylCoA_DH/oxidase_NM_dom_sf"/>
</dbReference>
<comment type="catalytic activity">
    <reaction evidence="12">
        <text>(2S)-2-methylbutanoyl-CoA + oxidized [electron-transfer flavoprotein] + H(+) = (2E)-2-methylbut-2-enoyl-CoA + reduced [electron-transfer flavoprotein]</text>
        <dbReference type="Rhea" id="RHEA:48256"/>
        <dbReference type="Rhea" id="RHEA-COMP:10685"/>
        <dbReference type="Rhea" id="RHEA-COMP:10686"/>
        <dbReference type="ChEBI" id="CHEBI:15378"/>
        <dbReference type="ChEBI" id="CHEBI:57337"/>
        <dbReference type="ChEBI" id="CHEBI:57692"/>
        <dbReference type="ChEBI" id="CHEBI:58307"/>
        <dbReference type="ChEBI" id="CHEBI:88166"/>
    </reaction>
    <physiologicalReaction direction="left-to-right" evidence="12">
        <dbReference type="Rhea" id="RHEA:48257"/>
    </physiologicalReaction>
</comment>
<comment type="similarity">
    <text evidence="4">Belongs to the acyl-CoA dehydrogenase family.</text>
</comment>
<dbReference type="EMBL" id="CADEPM010000004">
    <property type="protein sequence ID" value="CAB3404133.1"/>
    <property type="molecule type" value="Genomic_DNA"/>
</dbReference>
<dbReference type="Gene3D" id="1.20.140.10">
    <property type="entry name" value="Butyryl-CoA Dehydrogenase, subunit A, domain 3"/>
    <property type="match status" value="1"/>
</dbReference>
<dbReference type="Gene3D" id="2.40.110.10">
    <property type="entry name" value="Butyryl-CoA Dehydrogenase, subunit A, domain 2"/>
    <property type="match status" value="1"/>
</dbReference>
<keyword evidence="9" id="KW-0808">Transferase</keyword>
<feature type="region of interest" description="Disordered" evidence="19">
    <location>
        <begin position="128"/>
        <end position="147"/>
    </location>
</feature>
<feature type="domain" description="Acyl-CoA oxidase/dehydrogenase middle" evidence="21">
    <location>
        <begin position="574"/>
        <end position="669"/>
    </location>
</feature>
<evidence type="ECO:0000256" key="7">
    <source>
        <dbReference type="ARBA" id="ARBA00022603"/>
    </source>
</evidence>
<dbReference type="GO" id="GO:0032259">
    <property type="term" value="P:methylation"/>
    <property type="evidence" value="ECO:0007669"/>
    <property type="project" value="UniProtKB-KW"/>
</dbReference>
<dbReference type="AlphaFoldDB" id="A0A8S1EJY0"/>
<comment type="cofactor">
    <cofactor evidence="1">
        <name>FAD</name>
        <dbReference type="ChEBI" id="CHEBI:57692"/>
    </cofactor>
</comment>
<comment type="function">
    <text evidence="15">Isobutyryl-CoA dehydrogenase which catalyzes the conversion of 2-methylpropanoyl-CoA to (2E)-2-methylpropenoyl-CoA in the valine catabolic pathway. To a lesser extent, also able to catalyze the oxidation of (2S)-2-methylbutanoyl-CoA.</text>
</comment>
<comment type="catalytic activity">
    <reaction evidence="13">
        <text>propanoyl-CoA + oxidized [electron-transfer flavoprotein] + H(+) = acryloyl-CoA + reduced [electron-transfer flavoprotein]</text>
        <dbReference type="Rhea" id="RHEA:31287"/>
        <dbReference type="Rhea" id="RHEA-COMP:10685"/>
        <dbReference type="Rhea" id="RHEA-COMP:10686"/>
        <dbReference type="ChEBI" id="CHEBI:15378"/>
        <dbReference type="ChEBI" id="CHEBI:57367"/>
        <dbReference type="ChEBI" id="CHEBI:57392"/>
        <dbReference type="ChEBI" id="CHEBI:57692"/>
        <dbReference type="ChEBI" id="CHEBI:58307"/>
    </reaction>
    <physiologicalReaction direction="left-to-right" evidence="13">
        <dbReference type="Rhea" id="RHEA:31288"/>
    </physiologicalReaction>
</comment>
<dbReference type="InterPro" id="IPR036250">
    <property type="entry name" value="AcylCo_DH-like_C"/>
</dbReference>
<evidence type="ECO:0000256" key="9">
    <source>
        <dbReference type="ARBA" id="ARBA00022679"/>
    </source>
</evidence>
<evidence type="ECO:0000259" key="22">
    <source>
        <dbReference type="Pfam" id="PF02771"/>
    </source>
</evidence>
<evidence type="ECO:0000256" key="18">
    <source>
        <dbReference type="PIRSR" id="PIRSR634178-1"/>
    </source>
</evidence>
<dbReference type="PROSITE" id="PS50216">
    <property type="entry name" value="DHHC"/>
    <property type="match status" value="1"/>
</dbReference>
<dbReference type="SUPFAM" id="SSF47203">
    <property type="entry name" value="Acyl-CoA dehydrogenase C-terminal domain-like"/>
    <property type="match status" value="1"/>
</dbReference>
<name>A0A8S1EJY0_9PELO</name>
<evidence type="ECO:0000256" key="1">
    <source>
        <dbReference type="ARBA" id="ARBA00001974"/>
    </source>
</evidence>
<dbReference type="InterPro" id="IPR037069">
    <property type="entry name" value="AcylCoA_DH/ox_N_sf"/>
</dbReference>
<keyword evidence="8" id="KW-0285">Flavoprotein</keyword>
<evidence type="ECO:0000256" key="16">
    <source>
        <dbReference type="ARBA" id="ARBA00071686"/>
    </source>
</evidence>
<evidence type="ECO:0000256" key="17">
    <source>
        <dbReference type="ARBA" id="ARBA00076026"/>
    </source>
</evidence>
<dbReference type="GO" id="GO:0050660">
    <property type="term" value="F:flavin adenine dinucleotide binding"/>
    <property type="evidence" value="ECO:0007669"/>
    <property type="project" value="InterPro"/>
</dbReference>
<evidence type="ECO:0000256" key="12">
    <source>
        <dbReference type="ARBA" id="ARBA00049552"/>
    </source>
</evidence>